<dbReference type="Proteomes" id="UP000054248">
    <property type="component" value="Unassembled WGS sequence"/>
</dbReference>
<evidence type="ECO:0000256" key="2">
    <source>
        <dbReference type="SAM" id="MobiDB-lite"/>
    </source>
</evidence>
<dbReference type="InterPro" id="IPR005301">
    <property type="entry name" value="MOB_kinase_act_fam"/>
</dbReference>
<evidence type="ECO:0000313" key="4">
    <source>
        <dbReference type="Proteomes" id="UP000054248"/>
    </source>
</evidence>
<dbReference type="OrthoDB" id="3225666at2759"/>
<reference evidence="3 4" key="1">
    <citation type="submission" date="2014-04" db="EMBL/GenBank/DDBJ databases">
        <authorList>
            <consortium name="DOE Joint Genome Institute"/>
            <person name="Kuo A."/>
            <person name="Girlanda M."/>
            <person name="Perotto S."/>
            <person name="Kohler A."/>
            <person name="Nagy L.G."/>
            <person name="Floudas D."/>
            <person name="Copeland A."/>
            <person name="Barry K.W."/>
            <person name="Cichocki N."/>
            <person name="Veneault-Fourrey C."/>
            <person name="LaButti K."/>
            <person name="Lindquist E.A."/>
            <person name="Lipzen A."/>
            <person name="Lundell T."/>
            <person name="Morin E."/>
            <person name="Murat C."/>
            <person name="Sun H."/>
            <person name="Tunlid A."/>
            <person name="Henrissat B."/>
            <person name="Grigoriev I.V."/>
            <person name="Hibbett D.S."/>
            <person name="Martin F."/>
            <person name="Nordberg H.P."/>
            <person name="Cantor M.N."/>
            <person name="Hua S.X."/>
        </authorList>
    </citation>
    <scope>NUCLEOTIDE SEQUENCE [LARGE SCALE GENOMIC DNA]</scope>
    <source>
        <strain evidence="3 4">MUT 4182</strain>
    </source>
</reference>
<feature type="region of interest" description="Disordered" evidence="2">
    <location>
        <begin position="261"/>
        <end position="283"/>
    </location>
</feature>
<sequence>MTAVAIPRRPTPGSRLQDAFPARPANLQLSDIDSAFPLQEYIAHLVQLDPHDVNAIVSVPEARKDDASGSGGSPEERELGVDESCWIYEQLRRLAQDLTHPLITSLQAECNRTTCPEMKAGEWLYLCVAHGTGPSATMEQCCAIDYITHTLDSATALLNSPRAFPSRLQIPPASKRQFPSLARRLSRIFAHAYYHHREAFEQAEAESSLYARFLMLAKRFDLVPTEFLVLPGSSDSNATPAQPPPPTILQAPTAQQFQMPSMETGAPHSSSQISSPPKASETQTHPALVGLSLPMQRTGAAAELLAQLNREGTPPVRESSSYGGGGYANATVKGGAGQSMSDGDRRALLNRSRTDTMYMKDFDLAEFAAAAGDAMAAVNAENAQDVAEEEGEKQHDEATQGDDFVEVEMEDHHEPRGHEQDHPEDVDAEMLVEEEDLEEVVADEPATGVEEPAPTPEAQDATHPSQPAEGDDVVEALGTALSQSTLEDPTPAQAEEPVPAVEPSKEAGVAETTGSSETDDKHVPLVPGEVKAVPAHLGLESEPKAERGQSPEVPEWGETMDLEEKET</sequence>
<accession>A0A0C3QHK1</accession>
<keyword evidence="1" id="KW-0862">Zinc</keyword>
<evidence type="ECO:0000313" key="3">
    <source>
        <dbReference type="EMBL" id="KIO26086.1"/>
    </source>
</evidence>
<feature type="compositionally biased region" description="Basic and acidic residues" evidence="2">
    <location>
        <begin position="539"/>
        <end position="549"/>
    </location>
</feature>
<evidence type="ECO:0008006" key="5">
    <source>
        <dbReference type="Google" id="ProtNLM"/>
    </source>
</evidence>
<feature type="binding site" evidence="1">
    <location>
        <position position="191"/>
    </location>
    <ligand>
        <name>Zn(2+)</name>
        <dbReference type="ChEBI" id="CHEBI:29105"/>
    </ligand>
</feature>
<dbReference type="Pfam" id="PF03637">
    <property type="entry name" value="Mob1_phocein"/>
    <property type="match status" value="1"/>
</dbReference>
<feature type="binding site" evidence="1">
    <location>
        <position position="115"/>
    </location>
    <ligand>
        <name>Zn(2+)</name>
        <dbReference type="ChEBI" id="CHEBI:29105"/>
    </ligand>
</feature>
<protein>
    <recommendedName>
        <fullName evidence="5">Mob1/phocein</fullName>
    </recommendedName>
</protein>
<dbReference type="EMBL" id="KN823030">
    <property type="protein sequence ID" value="KIO26086.1"/>
    <property type="molecule type" value="Genomic_DNA"/>
</dbReference>
<dbReference type="HOGENOM" id="CLU_022264_0_0_1"/>
<reference evidence="4" key="2">
    <citation type="submission" date="2015-01" db="EMBL/GenBank/DDBJ databases">
        <title>Evolutionary Origins and Diversification of the Mycorrhizal Mutualists.</title>
        <authorList>
            <consortium name="DOE Joint Genome Institute"/>
            <consortium name="Mycorrhizal Genomics Consortium"/>
            <person name="Kohler A."/>
            <person name="Kuo A."/>
            <person name="Nagy L.G."/>
            <person name="Floudas D."/>
            <person name="Copeland A."/>
            <person name="Barry K.W."/>
            <person name="Cichocki N."/>
            <person name="Veneault-Fourrey C."/>
            <person name="LaButti K."/>
            <person name="Lindquist E.A."/>
            <person name="Lipzen A."/>
            <person name="Lundell T."/>
            <person name="Morin E."/>
            <person name="Murat C."/>
            <person name="Riley R."/>
            <person name="Ohm R."/>
            <person name="Sun H."/>
            <person name="Tunlid A."/>
            <person name="Henrissat B."/>
            <person name="Grigoriev I.V."/>
            <person name="Hibbett D.S."/>
            <person name="Martin F."/>
        </authorList>
    </citation>
    <scope>NUCLEOTIDE SEQUENCE [LARGE SCALE GENOMIC DNA]</scope>
    <source>
        <strain evidence="4">MUT 4182</strain>
    </source>
</reference>
<keyword evidence="1" id="KW-0479">Metal-binding</keyword>
<feature type="binding site" evidence="1">
    <location>
        <position position="110"/>
    </location>
    <ligand>
        <name>Zn(2+)</name>
        <dbReference type="ChEBI" id="CHEBI:29105"/>
    </ligand>
</feature>
<feature type="compositionally biased region" description="Low complexity" evidence="2">
    <location>
        <begin position="267"/>
        <end position="280"/>
    </location>
</feature>
<feature type="compositionally biased region" description="Acidic residues" evidence="2">
    <location>
        <begin position="558"/>
        <end position="567"/>
    </location>
</feature>
<dbReference type="SMART" id="SM01388">
    <property type="entry name" value="Mob1_phocein"/>
    <property type="match status" value="1"/>
</dbReference>
<dbReference type="SUPFAM" id="SSF101152">
    <property type="entry name" value="Mob1/phocein"/>
    <property type="match status" value="1"/>
</dbReference>
<feature type="binding site" evidence="1">
    <location>
        <position position="196"/>
    </location>
    <ligand>
        <name>Zn(2+)</name>
        <dbReference type="ChEBI" id="CHEBI:29105"/>
    </ligand>
</feature>
<feature type="region of interest" description="Disordered" evidence="2">
    <location>
        <begin position="309"/>
        <end position="328"/>
    </location>
</feature>
<organism evidence="3 4">
    <name type="scientific">Tulasnella calospora MUT 4182</name>
    <dbReference type="NCBI Taxonomy" id="1051891"/>
    <lineage>
        <taxon>Eukaryota</taxon>
        <taxon>Fungi</taxon>
        <taxon>Dikarya</taxon>
        <taxon>Basidiomycota</taxon>
        <taxon>Agaricomycotina</taxon>
        <taxon>Agaricomycetes</taxon>
        <taxon>Cantharellales</taxon>
        <taxon>Tulasnellaceae</taxon>
        <taxon>Tulasnella</taxon>
    </lineage>
</organism>
<dbReference type="STRING" id="1051891.A0A0C3QHK1"/>
<feature type="region of interest" description="Disordered" evidence="2">
    <location>
        <begin position="437"/>
        <end position="567"/>
    </location>
</feature>
<dbReference type="PANTHER" id="PTHR22599">
    <property type="entry name" value="MPS ONE BINDER KINASE ACTIVATOR-LIKE MOB"/>
    <property type="match status" value="1"/>
</dbReference>
<name>A0A0C3QHK1_9AGAM</name>
<dbReference type="AlphaFoldDB" id="A0A0C3QHK1"/>
<feature type="region of interest" description="Disordered" evidence="2">
    <location>
        <begin position="381"/>
        <end position="402"/>
    </location>
</feature>
<dbReference type="Gene3D" id="1.20.140.30">
    <property type="entry name" value="MOB kinase activator"/>
    <property type="match status" value="1"/>
</dbReference>
<evidence type="ECO:0000256" key="1">
    <source>
        <dbReference type="PIRSR" id="PIRSR605301-1"/>
    </source>
</evidence>
<keyword evidence="4" id="KW-1185">Reference proteome</keyword>
<gene>
    <name evidence="3" type="ORF">M407DRAFT_24644</name>
</gene>
<proteinExistence type="predicted"/>
<dbReference type="InterPro" id="IPR036703">
    <property type="entry name" value="MOB_kinase_act_sf"/>
</dbReference>